<evidence type="ECO:0000313" key="1">
    <source>
        <dbReference type="EnsemblPlants" id="Ma00_p00270.1"/>
    </source>
</evidence>
<organism evidence="1 2">
    <name type="scientific">Musa acuminata subsp. malaccensis</name>
    <name type="common">Wild banana</name>
    <name type="synonym">Musa malaccensis</name>
    <dbReference type="NCBI Taxonomy" id="214687"/>
    <lineage>
        <taxon>Eukaryota</taxon>
        <taxon>Viridiplantae</taxon>
        <taxon>Streptophyta</taxon>
        <taxon>Embryophyta</taxon>
        <taxon>Tracheophyta</taxon>
        <taxon>Spermatophyta</taxon>
        <taxon>Magnoliopsida</taxon>
        <taxon>Liliopsida</taxon>
        <taxon>Zingiberales</taxon>
        <taxon>Musaceae</taxon>
        <taxon>Musa</taxon>
    </lineage>
</organism>
<keyword evidence="2" id="KW-1185">Reference proteome</keyword>
<sequence length="32" mass="3414">MEVVEPSAEHLGDQACTADHLLLPPKVTSVLI</sequence>
<protein>
    <submittedName>
        <fullName evidence="1">Uncharacterized protein</fullName>
    </submittedName>
</protein>
<reference evidence="1" key="1">
    <citation type="submission" date="2021-05" db="UniProtKB">
        <authorList>
            <consortium name="EnsemblPlants"/>
        </authorList>
    </citation>
    <scope>IDENTIFICATION</scope>
    <source>
        <strain evidence="1">subsp. malaccensis</strain>
    </source>
</reference>
<evidence type="ECO:0000313" key="2">
    <source>
        <dbReference type="Proteomes" id="UP000012960"/>
    </source>
</evidence>
<dbReference type="InParanoid" id="A0A804HLV9"/>
<proteinExistence type="predicted"/>
<accession>A0A804HLV9</accession>
<dbReference type="EnsemblPlants" id="Ma00_t00270.1">
    <property type="protein sequence ID" value="Ma00_p00270.1"/>
    <property type="gene ID" value="Ma00_g00270"/>
</dbReference>
<name>A0A804HLV9_MUSAM</name>
<dbReference type="Gramene" id="Ma00_t00270.1">
    <property type="protein sequence ID" value="Ma00_p00270.1"/>
    <property type="gene ID" value="Ma00_g00270"/>
</dbReference>
<dbReference type="AlphaFoldDB" id="A0A804HLV9"/>
<dbReference type="Proteomes" id="UP000012960">
    <property type="component" value="Unplaced"/>
</dbReference>